<keyword evidence="1" id="KW-0378">Hydrolase</keyword>
<name>A0ABW1U1T1_9BURK</name>
<keyword evidence="4" id="KW-1185">Reference proteome</keyword>
<dbReference type="InterPro" id="IPR029058">
    <property type="entry name" value="AB_hydrolase_fold"/>
</dbReference>
<protein>
    <submittedName>
        <fullName evidence="3">Haloalkane dehalogenase</fullName>
    </submittedName>
</protein>
<evidence type="ECO:0000259" key="2">
    <source>
        <dbReference type="Pfam" id="PF00561"/>
    </source>
</evidence>
<dbReference type="Pfam" id="PF00561">
    <property type="entry name" value="Abhydrolase_1"/>
    <property type="match status" value="1"/>
</dbReference>
<dbReference type="PRINTS" id="PR00412">
    <property type="entry name" value="EPOXHYDRLASE"/>
</dbReference>
<dbReference type="InterPro" id="IPR000639">
    <property type="entry name" value="Epox_hydrolase-like"/>
</dbReference>
<accession>A0ABW1U1T1</accession>
<comment type="caution">
    <text evidence="3">The sequence shown here is derived from an EMBL/GenBank/DDBJ whole genome shotgun (WGS) entry which is preliminary data.</text>
</comment>
<organism evidence="3 4">
    <name type="scientific">Polaromonas aquatica</name>
    <dbReference type="NCBI Taxonomy" id="332657"/>
    <lineage>
        <taxon>Bacteria</taxon>
        <taxon>Pseudomonadati</taxon>
        <taxon>Pseudomonadota</taxon>
        <taxon>Betaproteobacteria</taxon>
        <taxon>Burkholderiales</taxon>
        <taxon>Comamonadaceae</taxon>
        <taxon>Polaromonas</taxon>
    </lineage>
</organism>
<dbReference type="NCBIfam" id="NF002043">
    <property type="entry name" value="PRK00870.1"/>
    <property type="match status" value="1"/>
</dbReference>
<dbReference type="PRINTS" id="PR00111">
    <property type="entry name" value="ABHYDROLASE"/>
</dbReference>
<evidence type="ECO:0000313" key="3">
    <source>
        <dbReference type="EMBL" id="MFC6282681.1"/>
    </source>
</evidence>
<sequence length="319" mass="35366">MQKLPVVTQALRTPEARFADLPDFAYTPHYTEIGGLRVAHIDEGPRDAPIVLLMHGEPTWSFLYRKMIPVLVGAGYRVLAPDLVGFGRSDKPAKKSDYSYLNHVLWMKEWMQANDLRGITLFCQDWGSLVGLRMVAEAPDRFDRIVLANGGLPTGSEEVPRAFKIWRAFARFSPWFPIGRIVKTGCVGGLSPQEVAAYDAPFPSGRYAVAARTFPGFVPTSPKDPEHQNNQRAWELFKRWDKPFLTLFSNRDPVTRGGYKAWQKLVPGAQGQPHAITRNAGHFLQEDKGAEVALAIVAFMRGSPGPHQAPAGESAGNSL</sequence>
<gene>
    <name evidence="3" type="ORF">ACFQND_15755</name>
</gene>
<dbReference type="EMBL" id="JBHSRS010000079">
    <property type="protein sequence ID" value="MFC6282681.1"/>
    <property type="molecule type" value="Genomic_DNA"/>
</dbReference>
<proteinExistence type="predicted"/>
<evidence type="ECO:0000313" key="4">
    <source>
        <dbReference type="Proteomes" id="UP001596270"/>
    </source>
</evidence>
<dbReference type="PANTHER" id="PTHR42977:SF3">
    <property type="entry name" value="AB HYDROLASE-1 DOMAIN-CONTAINING PROTEIN"/>
    <property type="match status" value="1"/>
</dbReference>
<dbReference type="SUPFAM" id="SSF53474">
    <property type="entry name" value="alpha/beta-Hydrolases"/>
    <property type="match status" value="1"/>
</dbReference>
<dbReference type="RefSeq" id="WP_371434816.1">
    <property type="nucleotide sequence ID" value="NZ_JBHSRS010000079.1"/>
</dbReference>
<evidence type="ECO:0000256" key="1">
    <source>
        <dbReference type="ARBA" id="ARBA00022801"/>
    </source>
</evidence>
<feature type="domain" description="AB hydrolase-1" evidence="2">
    <location>
        <begin position="49"/>
        <end position="288"/>
    </location>
</feature>
<reference evidence="4" key="1">
    <citation type="journal article" date="2019" name="Int. J. Syst. Evol. Microbiol.">
        <title>The Global Catalogue of Microorganisms (GCM) 10K type strain sequencing project: providing services to taxonomists for standard genome sequencing and annotation.</title>
        <authorList>
            <consortium name="The Broad Institute Genomics Platform"/>
            <consortium name="The Broad Institute Genome Sequencing Center for Infectious Disease"/>
            <person name="Wu L."/>
            <person name="Ma J."/>
        </authorList>
    </citation>
    <scope>NUCLEOTIDE SEQUENCE [LARGE SCALE GENOMIC DNA]</scope>
    <source>
        <strain evidence="4">CCUG 39402</strain>
    </source>
</reference>
<dbReference type="PANTHER" id="PTHR42977">
    <property type="entry name" value="HYDROLASE-RELATED"/>
    <property type="match status" value="1"/>
</dbReference>
<dbReference type="Gene3D" id="3.40.50.1820">
    <property type="entry name" value="alpha/beta hydrolase"/>
    <property type="match status" value="1"/>
</dbReference>
<dbReference type="Proteomes" id="UP001596270">
    <property type="component" value="Unassembled WGS sequence"/>
</dbReference>
<dbReference type="InterPro" id="IPR051340">
    <property type="entry name" value="Haloalkane_dehalogenase"/>
</dbReference>
<dbReference type="InterPro" id="IPR000073">
    <property type="entry name" value="AB_hydrolase_1"/>
</dbReference>